<name>A0A0A8Z675_ARUDO</name>
<proteinExistence type="predicted"/>
<accession>A0A0A8Z675</accession>
<dbReference type="EMBL" id="GBRH01264747">
    <property type="protein sequence ID" value="JAD33148.1"/>
    <property type="molecule type" value="Transcribed_RNA"/>
</dbReference>
<dbReference type="AlphaFoldDB" id="A0A0A8Z675"/>
<reference evidence="1" key="1">
    <citation type="submission" date="2014-09" db="EMBL/GenBank/DDBJ databases">
        <authorList>
            <person name="Magalhaes I.L.F."/>
            <person name="Oliveira U."/>
            <person name="Santos F.R."/>
            <person name="Vidigal T.H.D.A."/>
            <person name="Brescovit A.D."/>
            <person name="Santos A.J."/>
        </authorList>
    </citation>
    <scope>NUCLEOTIDE SEQUENCE</scope>
    <source>
        <tissue evidence="1">Shoot tissue taken approximately 20 cm above the soil surface</tissue>
    </source>
</reference>
<protein>
    <submittedName>
        <fullName evidence="1">Uncharacterized protein</fullName>
    </submittedName>
</protein>
<evidence type="ECO:0000313" key="1">
    <source>
        <dbReference type="EMBL" id="JAD33148.1"/>
    </source>
</evidence>
<organism evidence="1">
    <name type="scientific">Arundo donax</name>
    <name type="common">Giant reed</name>
    <name type="synonym">Donax arundinaceus</name>
    <dbReference type="NCBI Taxonomy" id="35708"/>
    <lineage>
        <taxon>Eukaryota</taxon>
        <taxon>Viridiplantae</taxon>
        <taxon>Streptophyta</taxon>
        <taxon>Embryophyta</taxon>
        <taxon>Tracheophyta</taxon>
        <taxon>Spermatophyta</taxon>
        <taxon>Magnoliopsida</taxon>
        <taxon>Liliopsida</taxon>
        <taxon>Poales</taxon>
        <taxon>Poaceae</taxon>
        <taxon>PACMAD clade</taxon>
        <taxon>Arundinoideae</taxon>
        <taxon>Arundineae</taxon>
        <taxon>Arundo</taxon>
    </lineage>
</organism>
<sequence>MHPRSNYAVELVGAFLHSFHDG</sequence>
<reference evidence="1" key="2">
    <citation type="journal article" date="2015" name="Data Brief">
        <title>Shoot transcriptome of the giant reed, Arundo donax.</title>
        <authorList>
            <person name="Barrero R.A."/>
            <person name="Guerrero F.D."/>
            <person name="Moolhuijzen P."/>
            <person name="Goolsby J.A."/>
            <person name="Tidwell J."/>
            <person name="Bellgard S.E."/>
            <person name="Bellgard M.I."/>
        </authorList>
    </citation>
    <scope>NUCLEOTIDE SEQUENCE</scope>
    <source>
        <tissue evidence="1">Shoot tissue taken approximately 20 cm above the soil surface</tissue>
    </source>
</reference>